<evidence type="ECO:0000259" key="11">
    <source>
        <dbReference type="PROSITE" id="PS52029"/>
    </source>
</evidence>
<dbReference type="Proteomes" id="UP001300672">
    <property type="component" value="Chromosome"/>
</dbReference>
<dbReference type="KEGG" id="tdu:QJT80_03120"/>
<keyword evidence="6 9" id="KW-0133">Cell shape</keyword>
<dbReference type="GO" id="GO:0005576">
    <property type="term" value="C:extracellular region"/>
    <property type="evidence" value="ECO:0007669"/>
    <property type="project" value="TreeGrafter"/>
</dbReference>
<evidence type="ECO:0000256" key="7">
    <source>
        <dbReference type="ARBA" id="ARBA00022984"/>
    </source>
</evidence>
<dbReference type="GO" id="GO:0071972">
    <property type="term" value="F:peptidoglycan L,D-transpeptidase activity"/>
    <property type="evidence" value="ECO:0007669"/>
    <property type="project" value="TreeGrafter"/>
</dbReference>
<dbReference type="Pfam" id="PF03734">
    <property type="entry name" value="YkuD"/>
    <property type="match status" value="1"/>
</dbReference>
<dbReference type="InterPro" id="IPR038063">
    <property type="entry name" value="Transpep_catalytic_dom"/>
</dbReference>
<evidence type="ECO:0000256" key="3">
    <source>
        <dbReference type="ARBA" id="ARBA00022676"/>
    </source>
</evidence>
<protein>
    <submittedName>
        <fullName evidence="12">L,D-transpeptidase</fullName>
        <ecNumber evidence="12">2.-.-.-</ecNumber>
    </submittedName>
</protein>
<dbReference type="GO" id="GO:0071555">
    <property type="term" value="P:cell wall organization"/>
    <property type="evidence" value="ECO:0007669"/>
    <property type="project" value="UniProtKB-UniRule"/>
</dbReference>
<organism evidence="12">
    <name type="scientific">Candidatus Thiocaldithrix dubininis</name>
    <dbReference type="NCBI Taxonomy" id="3080823"/>
    <lineage>
        <taxon>Bacteria</taxon>
        <taxon>Pseudomonadati</taxon>
        <taxon>Pseudomonadota</taxon>
        <taxon>Gammaproteobacteria</taxon>
        <taxon>Thiotrichales</taxon>
        <taxon>Thiotrichaceae</taxon>
        <taxon>Candidatus Thiocaldithrix</taxon>
    </lineage>
</organism>
<evidence type="ECO:0000256" key="2">
    <source>
        <dbReference type="ARBA" id="ARBA00005992"/>
    </source>
</evidence>
<dbReference type="PANTHER" id="PTHR30582">
    <property type="entry name" value="L,D-TRANSPEPTIDASE"/>
    <property type="match status" value="1"/>
</dbReference>
<reference evidence="12" key="2">
    <citation type="submission" date="2023-04" db="EMBL/GenBank/DDBJ databases">
        <authorList>
            <person name="Beletskiy A.V."/>
            <person name="Mardanov A.V."/>
            <person name="Ravin N.V."/>
        </authorList>
    </citation>
    <scope>NUCLEOTIDE SEQUENCE</scope>
    <source>
        <strain evidence="12">GKL-01</strain>
    </source>
</reference>
<name>A0AA95KIY2_9GAMM</name>
<dbReference type="CDD" id="cd16913">
    <property type="entry name" value="YkuD_like"/>
    <property type="match status" value="1"/>
</dbReference>
<comment type="similarity">
    <text evidence="2">Belongs to the YkuD family.</text>
</comment>
<comment type="pathway">
    <text evidence="1 9">Cell wall biogenesis; peptidoglycan biosynthesis.</text>
</comment>
<dbReference type="SUPFAM" id="SSF141523">
    <property type="entry name" value="L,D-transpeptidase catalytic domain-like"/>
    <property type="match status" value="1"/>
</dbReference>
<evidence type="ECO:0000256" key="1">
    <source>
        <dbReference type="ARBA" id="ARBA00004752"/>
    </source>
</evidence>
<evidence type="ECO:0000256" key="9">
    <source>
        <dbReference type="PROSITE-ProRule" id="PRU01373"/>
    </source>
</evidence>
<keyword evidence="4 12" id="KW-0808">Transferase</keyword>
<dbReference type="InterPro" id="IPR005490">
    <property type="entry name" value="LD_TPept_cat_dom"/>
</dbReference>
<evidence type="ECO:0000256" key="4">
    <source>
        <dbReference type="ARBA" id="ARBA00022679"/>
    </source>
</evidence>
<dbReference type="GO" id="GO:0016757">
    <property type="term" value="F:glycosyltransferase activity"/>
    <property type="evidence" value="ECO:0007669"/>
    <property type="project" value="UniProtKB-KW"/>
</dbReference>
<dbReference type="Gene3D" id="2.40.440.10">
    <property type="entry name" value="L,D-transpeptidase catalytic domain-like"/>
    <property type="match status" value="1"/>
</dbReference>
<feature type="active site" description="Nucleophile" evidence="9">
    <location>
        <position position="180"/>
    </location>
</feature>
<feature type="domain" description="L,D-TPase catalytic" evidence="11">
    <location>
        <begin position="47"/>
        <end position="204"/>
    </location>
</feature>
<keyword evidence="5" id="KW-0378">Hydrolase</keyword>
<dbReference type="GO" id="GO:0018104">
    <property type="term" value="P:peptidoglycan-protein cross-linking"/>
    <property type="evidence" value="ECO:0007669"/>
    <property type="project" value="TreeGrafter"/>
</dbReference>
<accession>A0AA95KIY2</accession>
<dbReference type="PANTHER" id="PTHR30582:SF24">
    <property type="entry name" value="L,D-TRANSPEPTIDASE ERFK_SRFK-RELATED"/>
    <property type="match status" value="1"/>
</dbReference>
<sequence>MAEDLMQPLPLPTNNTPMQQAPQATPPNVAPLMQQLTARFPTQSFAKLLIVDAGAQRMYLVEQGQPVGGWVISTAANGTGSEKGSDKTPLGLHKISEKIGDGAPLGAIFKARQNTGKQVEILTAPGADSKDDYVTSRIMWLEGLEPGVNKGGDVDSKERYIYIHGTGEEGKLGTPASHGCIRMKNADVINLFNRVDENTLVYITQNLAN</sequence>
<feature type="active site" description="Proton donor/acceptor" evidence="9">
    <location>
        <position position="164"/>
    </location>
</feature>
<evidence type="ECO:0000256" key="10">
    <source>
        <dbReference type="SAM" id="MobiDB-lite"/>
    </source>
</evidence>
<dbReference type="EMBL" id="CP124755">
    <property type="protein sequence ID" value="WGZ91470.1"/>
    <property type="molecule type" value="Genomic_DNA"/>
</dbReference>
<keyword evidence="3" id="KW-0328">Glycosyltransferase</keyword>
<evidence type="ECO:0000256" key="8">
    <source>
        <dbReference type="ARBA" id="ARBA00023316"/>
    </source>
</evidence>
<evidence type="ECO:0000256" key="5">
    <source>
        <dbReference type="ARBA" id="ARBA00022801"/>
    </source>
</evidence>
<dbReference type="PROSITE" id="PS52029">
    <property type="entry name" value="LD_TPASE"/>
    <property type="match status" value="1"/>
</dbReference>
<evidence type="ECO:0000313" key="12">
    <source>
        <dbReference type="EMBL" id="WGZ91470.1"/>
    </source>
</evidence>
<dbReference type="InterPro" id="IPR050979">
    <property type="entry name" value="LD-transpeptidase"/>
</dbReference>
<dbReference type="GO" id="GO:0008360">
    <property type="term" value="P:regulation of cell shape"/>
    <property type="evidence" value="ECO:0007669"/>
    <property type="project" value="UniProtKB-UniRule"/>
</dbReference>
<evidence type="ECO:0000256" key="6">
    <source>
        <dbReference type="ARBA" id="ARBA00022960"/>
    </source>
</evidence>
<keyword evidence="8 9" id="KW-0961">Cell wall biogenesis/degradation</keyword>
<keyword evidence="7 9" id="KW-0573">Peptidoglycan synthesis</keyword>
<gene>
    <name evidence="12" type="ORF">QJT80_03120</name>
</gene>
<dbReference type="AlphaFoldDB" id="A0AA95KIY2"/>
<reference evidence="12" key="1">
    <citation type="journal article" date="2023" name="Int. J. Mol. Sci.">
        <title>Metagenomics Revealed a New Genus 'Candidatus Thiocaldithrix dubininis' gen. nov., sp. nov. and a New Species 'Candidatus Thiothrix putei' sp. nov. in the Family Thiotrichaceae, Some Members of Which Have Traits of Both Na+- and H+-Motive Energetics.</title>
        <authorList>
            <person name="Ravin N.V."/>
            <person name="Muntyan M.S."/>
            <person name="Smolyakov D.D."/>
            <person name="Rudenko T.S."/>
            <person name="Beletsky A.V."/>
            <person name="Mardanov A.V."/>
            <person name="Grabovich M.Y."/>
        </authorList>
    </citation>
    <scope>NUCLEOTIDE SEQUENCE</scope>
    <source>
        <strain evidence="12">GKL-01</strain>
    </source>
</reference>
<dbReference type="EC" id="2.-.-.-" evidence="12"/>
<feature type="region of interest" description="Disordered" evidence="10">
    <location>
        <begin position="1"/>
        <end position="25"/>
    </location>
</feature>
<proteinExistence type="inferred from homology"/>